<feature type="chain" id="PRO_5034884503" description="Coth-domain-containing protein" evidence="1">
    <location>
        <begin position="18"/>
        <end position="566"/>
    </location>
</feature>
<feature type="signal peptide" evidence="1">
    <location>
        <begin position="1"/>
        <end position="17"/>
    </location>
</feature>
<evidence type="ECO:0008006" key="4">
    <source>
        <dbReference type="Google" id="ProtNLM"/>
    </source>
</evidence>
<dbReference type="OrthoDB" id="10267127at2759"/>
<sequence length="566" mass="63951">MILRSVLFASFIALISARNITYNVIVSAGDQQTVAVVVDKNPFPLKPSAHSVLLYTGEAPEAIEAYNYAKFNGSQMVEQEAFLRHAVKVDTPNQFYNRTWDTVSPAKLPGTLPPMSAIDRIKSDLHLNDQIVTIHFEADEGAIDRMQKSTLNNTEKVVTTMTYISLNGTQKFTDVEIKLAGNSARMFSKLSYNIKIPKKQSLAGYRSLKLRSLATDPSYVREKTVYDILQSAGVATTEFSYARVFVNKRAYGLFGLIETYKDPWLQNEFGAGQKDFERGILYQGLCRSPTTNLSSNLEFRGDNQTLYADDSYKIKVDPAKGQPIDYTRLMQFTKFLANAPTNGSDVVNHWEKEIDTQSMVRNMALEILLGFADGYVSNVNNFYLYDNRKRHQFVFIPSDTDFSLGSTFTKLSDMLSGDYHQFPGMSLKRPLIQKMLEVPEFKKQFEELLVKLSKELLNPQVINPYIDTMVNIVREDVAWDQTLPRPTAGVWNQIDSADAGSQKLDPSMFQPPFDFDTTIDMGTRIIFNNVTLDMAVNGPTGYISLSPLKEWFARKSQATLQYLNAN</sequence>
<dbReference type="EMBL" id="JABAYA010000295">
    <property type="protein sequence ID" value="KAF7721193.1"/>
    <property type="molecule type" value="Genomic_DNA"/>
</dbReference>
<organism evidence="2 3">
    <name type="scientific">Apophysomyces ossiformis</name>
    <dbReference type="NCBI Taxonomy" id="679940"/>
    <lineage>
        <taxon>Eukaryota</taxon>
        <taxon>Fungi</taxon>
        <taxon>Fungi incertae sedis</taxon>
        <taxon>Mucoromycota</taxon>
        <taxon>Mucoromycotina</taxon>
        <taxon>Mucoromycetes</taxon>
        <taxon>Mucorales</taxon>
        <taxon>Mucorineae</taxon>
        <taxon>Mucoraceae</taxon>
        <taxon>Apophysomyces</taxon>
    </lineage>
</organism>
<dbReference type="Pfam" id="PF08757">
    <property type="entry name" value="CotH"/>
    <property type="match status" value="1"/>
</dbReference>
<reference evidence="2" key="1">
    <citation type="submission" date="2020-01" db="EMBL/GenBank/DDBJ databases">
        <title>Genome Sequencing of Three Apophysomyces-Like Fungal Strains Confirms a Novel Fungal Genus in the Mucoromycota with divergent Burkholderia-like Endosymbiotic Bacteria.</title>
        <authorList>
            <person name="Stajich J.E."/>
            <person name="Macias A.M."/>
            <person name="Carter-House D."/>
            <person name="Lovett B."/>
            <person name="Kasson L.R."/>
            <person name="Berry K."/>
            <person name="Grigoriev I."/>
            <person name="Chang Y."/>
            <person name="Spatafora J."/>
            <person name="Kasson M.T."/>
        </authorList>
    </citation>
    <scope>NUCLEOTIDE SEQUENCE</scope>
    <source>
        <strain evidence="2">NRRL A-21654</strain>
    </source>
</reference>
<dbReference type="Proteomes" id="UP000605846">
    <property type="component" value="Unassembled WGS sequence"/>
</dbReference>
<protein>
    <recommendedName>
        <fullName evidence="4">Coth-domain-containing protein</fullName>
    </recommendedName>
</protein>
<dbReference type="PANTHER" id="PTHR40050">
    <property type="entry name" value="INNER SPORE COAT PROTEIN H"/>
    <property type="match status" value="1"/>
</dbReference>
<comment type="caution">
    <text evidence="2">The sequence shown here is derived from an EMBL/GenBank/DDBJ whole genome shotgun (WGS) entry which is preliminary data.</text>
</comment>
<dbReference type="PANTHER" id="PTHR40050:SF1">
    <property type="entry name" value="INNER SPORE COAT PROTEIN H"/>
    <property type="match status" value="1"/>
</dbReference>
<keyword evidence="1" id="KW-0732">Signal</keyword>
<evidence type="ECO:0000313" key="2">
    <source>
        <dbReference type="EMBL" id="KAF7721193.1"/>
    </source>
</evidence>
<evidence type="ECO:0000313" key="3">
    <source>
        <dbReference type="Proteomes" id="UP000605846"/>
    </source>
</evidence>
<dbReference type="AlphaFoldDB" id="A0A8H7BJG7"/>
<accession>A0A8H7BJG7</accession>
<keyword evidence="3" id="KW-1185">Reference proteome</keyword>
<proteinExistence type="predicted"/>
<evidence type="ECO:0000256" key="1">
    <source>
        <dbReference type="SAM" id="SignalP"/>
    </source>
</evidence>
<gene>
    <name evidence="2" type="ORF">EC973_005124</name>
</gene>
<name>A0A8H7BJG7_9FUNG</name>
<dbReference type="InterPro" id="IPR014867">
    <property type="entry name" value="Spore_coat_CotH_CotH2/3/7"/>
</dbReference>